<evidence type="ECO:0000256" key="3">
    <source>
        <dbReference type="ARBA" id="ARBA00022729"/>
    </source>
</evidence>
<feature type="domain" description="RagB/SusD" evidence="6">
    <location>
        <begin position="310"/>
        <end position="602"/>
    </location>
</feature>
<comment type="caution">
    <text evidence="8">The sequence shown here is derived from an EMBL/GenBank/DDBJ whole genome shotgun (WGS) entry which is preliminary data.</text>
</comment>
<evidence type="ECO:0000259" key="7">
    <source>
        <dbReference type="Pfam" id="PF14322"/>
    </source>
</evidence>
<accession>A0A2T7BD88</accession>
<evidence type="ECO:0000256" key="4">
    <source>
        <dbReference type="ARBA" id="ARBA00023136"/>
    </source>
</evidence>
<dbReference type="PROSITE" id="PS51257">
    <property type="entry name" value="PROKAR_LIPOPROTEIN"/>
    <property type="match status" value="1"/>
</dbReference>
<dbReference type="Proteomes" id="UP000244450">
    <property type="component" value="Unassembled WGS sequence"/>
</dbReference>
<protein>
    <submittedName>
        <fullName evidence="8">RagB/SusD family nutrient uptake outer membrane protein</fullName>
    </submittedName>
</protein>
<evidence type="ECO:0000259" key="6">
    <source>
        <dbReference type="Pfam" id="PF07980"/>
    </source>
</evidence>
<dbReference type="AlphaFoldDB" id="A0A2T7BD88"/>
<dbReference type="InterPro" id="IPR033985">
    <property type="entry name" value="SusD-like_N"/>
</dbReference>
<evidence type="ECO:0000256" key="1">
    <source>
        <dbReference type="ARBA" id="ARBA00004442"/>
    </source>
</evidence>
<keyword evidence="9" id="KW-1185">Reference proteome</keyword>
<comment type="similarity">
    <text evidence="2">Belongs to the SusD family.</text>
</comment>
<evidence type="ECO:0000313" key="8">
    <source>
        <dbReference type="EMBL" id="PUZ23047.1"/>
    </source>
</evidence>
<feature type="domain" description="SusD-like N-terminal" evidence="7">
    <location>
        <begin position="20"/>
        <end position="203"/>
    </location>
</feature>
<comment type="subcellular location">
    <subcellularLocation>
        <location evidence="1">Cell outer membrane</location>
    </subcellularLocation>
</comment>
<evidence type="ECO:0000313" key="9">
    <source>
        <dbReference type="Proteomes" id="UP000244450"/>
    </source>
</evidence>
<evidence type="ECO:0000256" key="2">
    <source>
        <dbReference type="ARBA" id="ARBA00006275"/>
    </source>
</evidence>
<dbReference type="OrthoDB" id="608091at2"/>
<dbReference type="Pfam" id="PF14322">
    <property type="entry name" value="SusD-like_3"/>
    <property type="match status" value="1"/>
</dbReference>
<dbReference type="GO" id="GO:0009279">
    <property type="term" value="C:cell outer membrane"/>
    <property type="evidence" value="ECO:0007669"/>
    <property type="project" value="UniProtKB-SubCell"/>
</dbReference>
<gene>
    <name evidence="8" type="ORF">DCC81_21830</name>
</gene>
<dbReference type="InterPro" id="IPR012944">
    <property type="entry name" value="SusD_RagB_dom"/>
</dbReference>
<dbReference type="RefSeq" id="WP_108688791.1">
    <property type="nucleotide sequence ID" value="NZ_QCYK01000003.1"/>
</dbReference>
<sequence>MKKILAIATVLLTMTSCKHYLDQVPDDRLTIDLTFHNWHNAEQFLANVYERVPDEYGQRNPGGVTNRGLWTGGSDEADYVWGFVQSNDVNIGNWDANSGFVGDYWTNFYRGIRAASVFIQNVDKVTDLDAGSKTKYKAEARALRAMYYFYLMRIYGPVVILGETPTPVDTNLQIPRSSFDECTQYVANELQLAAQDLPTMKAQQSGNTSQLGHITKDIALAFRATALMYNASPLYNGNTDLAALKNQDGKQLINQGADPARWAAAAAAFKDFLTQFDGSTYNLYTERKADGSIDPYLSCRNVTLKDWNQEVIFERRQSSIGPRQYELCPYHAGASSGDVRGSGGLGATQNMVDAFFTANGRNIDDPQSGYVKTGFTDFQAPSDVMPKSTYNQWVNREPRFYVDITYNNSTWLNKDFGPITTELFYSGNSGMKAGGGDHSTTGYIVRKAMSLGKWDIDDRGVILMRLAEIYLSYAECENEANPNSPEALKYLNKIRERAGIPQYGSATLPAPKSGDELRELIRKERRVELAFENNRFFDVRRWKIAEQTENGPMYGLNISADLPDFLKVVPFETRVFNKRHYFFPIPNNDINNDKQLVQNPGW</sequence>
<organism evidence="8 9">
    <name type="scientific">Chitinophaga parva</name>
    <dbReference type="NCBI Taxonomy" id="2169414"/>
    <lineage>
        <taxon>Bacteria</taxon>
        <taxon>Pseudomonadati</taxon>
        <taxon>Bacteroidota</taxon>
        <taxon>Chitinophagia</taxon>
        <taxon>Chitinophagales</taxon>
        <taxon>Chitinophagaceae</taxon>
        <taxon>Chitinophaga</taxon>
    </lineage>
</organism>
<proteinExistence type="inferred from homology"/>
<dbReference type="InterPro" id="IPR011990">
    <property type="entry name" value="TPR-like_helical_dom_sf"/>
</dbReference>
<dbReference type="Pfam" id="PF07980">
    <property type="entry name" value="SusD_RagB"/>
    <property type="match status" value="1"/>
</dbReference>
<keyword evidence="3" id="KW-0732">Signal</keyword>
<dbReference type="Gene3D" id="1.25.40.390">
    <property type="match status" value="1"/>
</dbReference>
<keyword evidence="4" id="KW-0472">Membrane</keyword>
<evidence type="ECO:0000256" key="5">
    <source>
        <dbReference type="ARBA" id="ARBA00023237"/>
    </source>
</evidence>
<name>A0A2T7BD88_9BACT</name>
<dbReference type="SUPFAM" id="SSF48452">
    <property type="entry name" value="TPR-like"/>
    <property type="match status" value="1"/>
</dbReference>
<dbReference type="EMBL" id="QCYK01000003">
    <property type="protein sequence ID" value="PUZ23047.1"/>
    <property type="molecule type" value="Genomic_DNA"/>
</dbReference>
<keyword evidence="5" id="KW-0998">Cell outer membrane</keyword>
<reference evidence="8 9" key="1">
    <citation type="submission" date="2018-04" db="EMBL/GenBank/DDBJ databases">
        <title>Chitinophaga fuyangensis sp. nov., isolated from soil in a chemical factory.</title>
        <authorList>
            <person name="Chen K."/>
        </authorList>
    </citation>
    <scope>NUCLEOTIDE SEQUENCE [LARGE SCALE GENOMIC DNA]</scope>
    <source>
        <strain evidence="8 9">LY-1</strain>
    </source>
</reference>